<dbReference type="GO" id="GO:0003700">
    <property type="term" value="F:DNA-binding transcription factor activity"/>
    <property type="evidence" value="ECO:0007669"/>
    <property type="project" value="TreeGrafter"/>
</dbReference>
<dbReference type="EMBL" id="CP048222">
    <property type="protein sequence ID" value="QHT71270.1"/>
    <property type="molecule type" value="Genomic_DNA"/>
</dbReference>
<dbReference type="PANTHER" id="PTHR30055:SF234">
    <property type="entry name" value="HTH-TYPE TRANSCRIPTIONAL REGULATOR BETI"/>
    <property type="match status" value="1"/>
</dbReference>
<evidence type="ECO:0000256" key="3">
    <source>
        <dbReference type="ARBA" id="ARBA00023163"/>
    </source>
</evidence>
<dbReference type="InterPro" id="IPR036271">
    <property type="entry name" value="Tet_transcr_reg_TetR-rel_C_sf"/>
</dbReference>
<dbReference type="Gene3D" id="1.10.357.10">
    <property type="entry name" value="Tetracycline Repressor, domain 2"/>
    <property type="match status" value="1"/>
</dbReference>
<evidence type="ECO:0000256" key="4">
    <source>
        <dbReference type="PROSITE-ProRule" id="PRU00335"/>
    </source>
</evidence>
<dbReference type="SUPFAM" id="SSF48498">
    <property type="entry name" value="Tetracyclin repressor-like, C-terminal domain"/>
    <property type="match status" value="1"/>
</dbReference>
<evidence type="ECO:0000256" key="1">
    <source>
        <dbReference type="ARBA" id="ARBA00023015"/>
    </source>
</evidence>
<evidence type="ECO:0000256" key="2">
    <source>
        <dbReference type="ARBA" id="ARBA00023125"/>
    </source>
</evidence>
<evidence type="ECO:0000313" key="7">
    <source>
        <dbReference type="Proteomes" id="UP000480178"/>
    </source>
</evidence>
<reference evidence="6 7" key="1">
    <citation type="submission" date="2020-01" db="EMBL/GenBank/DDBJ databases">
        <authorList>
            <person name="Kim M.K."/>
        </authorList>
    </citation>
    <scope>NUCLEOTIDE SEQUENCE [LARGE SCALE GENOMIC DNA]</scope>
    <source>
        <strain evidence="6 7">172606-1</strain>
    </source>
</reference>
<dbReference type="AlphaFoldDB" id="A0A6C0GV90"/>
<evidence type="ECO:0000259" key="5">
    <source>
        <dbReference type="PROSITE" id="PS50977"/>
    </source>
</evidence>
<organism evidence="6 7">
    <name type="scientific">Rhodocytophaga rosea</name>
    <dbReference type="NCBI Taxonomy" id="2704465"/>
    <lineage>
        <taxon>Bacteria</taxon>
        <taxon>Pseudomonadati</taxon>
        <taxon>Bacteroidota</taxon>
        <taxon>Cytophagia</taxon>
        <taxon>Cytophagales</taxon>
        <taxon>Rhodocytophagaceae</taxon>
        <taxon>Rhodocytophaga</taxon>
    </lineage>
</organism>
<dbReference type="GO" id="GO:0000976">
    <property type="term" value="F:transcription cis-regulatory region binding"/>
    <property type="evidence" value="ECO:0007669"/>
    <property type="project" value="TreeGrafter"/>
</dbReference>
<dbReference type="Pfam" id="PF13305">
    <property type="entry name" value="TetR_C_33"/>
    <property type="match status" value="1"/>
</dbReference>
<dbReference type="KEGG" id="rhoz:GXP67_33765"/>
<keyword evidence="1" id="KW-0805">Transcription regulation</keyword>
<dbReference type="Proteomes" id="UP000480178">
    <property type="component" value="Chromosome"/>
</dbReference>
<dbReference type="Pfam" id="PF00440">
    <property type="entry name" value="TetR_N"/>
    <property type="match status" value="1"/>
</dbReference>
<keyword evidence="3" id="KW-0804">Transcription</keyword>
<sequence>MGVIERRQRQKENIRTGILQAARNIATKENWQAVTIRKIADEIEYTAPIVYEYFENKEAVLLAIALEGAEILLEKISNVALTEDPKARLIQFAQAHWQFACEHPEVYKLMFGFEWLPSHPEARPKIALQVRKIFLDTLSEISGVTDETKLESFSFNYMCILHGFTSLIMLAQSRKKEIPQFDPPHLLGIYMERFIKSIS</sequence>
<dbReference type="InterPro" id="IPR009057">
    <property type="entry name" value="Homeodomain-like_sf"/>
</dbReference>
<dbReference type="PROSITE" id="PS50977">
    <property type="entry name" value="HTH_TETR_2"/>
    <property type="match status" value="1"/>
</dbReference>
<feature type="domain" description="HTH tetR-type" evidence="5">
    <location>
        <begin position="12"/>
        <end position="72"/>
    </location>
</feature>
<dbReference type="SUPFAM" id="SSF46689">
    <property type="entry name" value="Homeodomain-like"/>
    <property type="match status" value="1"/>
</dbReference>
<dbReference type="InterPro" id="IPR001647">
    <property type="entry name" value="HTH_TetR"/>
</dbReference>
<keyword evidence="2 4" id="KW-0238">DNA-binding</keyword>
<evidence type="ECO:0000313" key="6">
    <source>
        <dbReference type="EMBL" id="QHT71270.1"/>
    </source>
</evidence>
<dbReference type="PANTHER" id="PTHR30055">
    <property type="entry name" value="HTH-TYPE TRANSCRIPTIONAL REGULATOR RUTR"/>
    <property type="match status" value="1"/>
</dbReference>
<protein>
    <submittedName>
        <fullName evidence="6">TetR/AcrR family transcriptional regulator</fullName>
    </submittedName>
</protein>
<dbReference type="RefSeq" id="WP_162447209.1">
    <property type="nucleotide sequence ID" value="NZ_CP048222.1"/>
</dbReference>
<gene>
    <name evidence="6" type="ORF">GXP67_33765</name>
</gene>
<keyword evidence="7" id="KW-1185">Reference proteome</keyword>
<feature type="DNA-binding region" description="H-T-H motif" evidence="4">
    <location>
        <begin position="35"/>
        <end position="54"/>
    </location>
</feature>
<name>A0A6C0GV90_9BACT</name>
<proteinExistence type="predicted"/>
<dbReference type="InterPro" id="IPR050109">
    <property type="entry name" value="HTH-type_TetR-like_transc_reg"/>
</dbReference>
<accession>A0A6C0GV90</accession>
<dbReference type="InterPro" id="IPR025996">
    <property type="entry name" value="MT1864/Rv1816-like_C"/>
</dbReference>